<dbReference type="EMBL" id="OZ034825">
    <property type="protein sequence ID" value="CAL1680276.1"/>
    <property type="molecule type" value="Genomic_DNA"/>
</dbReference>
<evidence type="ECO:0000313" key="5">
    <source>
        <dbReference type="EMBL" id="CAL1680276.1"/>
    </source>
</evidence>
<dbReference type="SMART" id="SM00674">
    <property type="entry name" value="CENPB"/>
    <property type="match status" value="3"/>
</dbReference>
<dbReference type="Pfam" id="PF03221">
    <property type="entry name" value="HTH_Tnp_Tc5"/>
    <property type="match status" value="3"/>
</dbReference>
<dbReference type="AlphaFoldDB" id="A0AAV2NLV4"/>
<reference evidence="5" key="1">
    <citation type="submission" date="2024-04" db="EMBL/GenBank/DDBJ databases">
        <authorList>
            <consortium name="Molecular Ecology Group"/>
        </authorList>
    </citation>
    <scope>NUCLEOTIDE SEQUENCE</scope>
</reference>
<feature type="domain" description="HTH CENPB-type" evidence="4">
    <location>
        <begin position="1"/>
        <end position="66"/>
    </location>
</feature>
<dbReference type="Pfam" id="PF03184">
    <property type="entry name" value="DDE_1"/>
    <property type="match status" value="1"/>
</dbReference>
<feature type="domain" description="HTH CENPB-type" evidence="4">
    <location>
        <begin position="65"/>
        <end position="135"/>
    </location>
</feature>
<evidence type="ECO:0000256" key="2">
    <source>
        <dbReference type="ARBA" id="ARBA00023125"/>
    </source>
</evidence>
<dbReference type="Gene3D" id="1.10.10.60">
    <property type="entry name" value="Homeodomain-like"/>
    <property type="match status" value="3"/>
</dbReference>
<feature type="region of interest" description="Disordered" evidence="3">
    <location>
        <begin position="516"/>
        <end position="543"/>
    </location>
</feature>
<sequence length="584" mass="69741">MSIYKYKTLDDQLYKWYLEQKTLGVTITNELLRQEAYKIAETVGGPSNIIQFVKQFKKRHNIVLDHTVPGKVKCKILDEKLYAWYLEQKTLGATITEELLFQKACKISKEVKEKPKYMSSFVRDFKNRYDIVPPSRRKGKSINRIQHKELDDQLYEWCQERQVSGDTITKDLLYQEALKIVEKLEKRPLNVSRFVKEFIKRYEILLESENTTEILQNPVQRDDEANQSDPEKFIQEFSQRLEKENISRDNIYIMIKTDRIWELLFLTMKGYVDLTRVTIQIMDDYNKKIRKTPFIFCTNVTGSNKLPPFFGAVENEYKNQSVLEHCESKLPVAHKLRENVSTKESENFAWWYNNVFKKFVKYYQKEKNIIGKVLLLVDNCTRRILSEEITQDDRFEVLFLPKNRVSFFEQLYPDIMWYMEEEFRTYTLERSQNFSSEGKEFNINTHWITNVIYNSWVDVAYFLEKLWRRFLKQGRQTPEGTPILTSVSSQELINSTGRDIVPDEIPVMHISFAEVEKKERQEQEKNTEDTENTRESRKRRHSKISVVNSEEKINISEEDFIQITWDDIYNDLLSFDGKIEEQEL</sequence>
<dbReference type="InterPro" id="IPR004875">
    <property type="entry name" value="DDE_SF_endonuclease_dom"/>
</dbReference>
<organism evidence="5 6">
    <name type="scientific">Lasius platythorax</name>
    <dbReference type="NCBI Taxonomy" id="488582"/>
    <lineage>
        <taxon>Eukaryota</taxon>
        <taxon>Metazoa</taxon>
        <taxon>Ecdysozoa</taxon>
        <taxon>Arthropoda</taxon>
        <taxon>Hexapoda</taxon>
        <taxon>Insecta</taxon>
        <taxon>Pterygota</taxon>
        <taxon>Neoptera</taxon>
        <taxon>Endopterygota</taxon>
        <taxon>Hymenoptera</taxon>
        <taxon>Apocrita</taxon>
        <taxon>Aculeata</taxon>
        <taxon>Formicoidea</taxon>
        <taxon>Formicidae</taxon>
        <taxon>Formicinae</taxon>
        <taxon>Lasius</taxon>
        <taxon>Lasius</taxon>
    </lineage>
</organism>
<dbReference type="InterPro" id="IPR050863">
    <property type="entry name" value="CenT-Element_Derived"/>
</dbReference>
<dbReference type="PANTHER" id="PTHR19303">
    <property type="entry name" value="TRANSPOSON"/>
    <property type="match status" value="1"/>
</dbReference>
<dbReference type="SUPFAM" id="SSF46689">
    <property type="entry name" value="Homeodomain-like"/>
    <property type="match status" value="1"/>
</dbReference>
<dbReference type="InterPro" id="IPR009057">
    <property type="entry name" value="Homeodomain-like_sf"/>
</dbReference>
<evidence type="ECO:0000313" key="6">
    <source>
        <dbReference type="Proteomes" id="UP001497644"/>
    </source>
</evidence>
<comment type="subcellular location">
    <subcellularLocation>
        <location evidence="1">Nucleus</location>
    </subcellularLocation>
</comment>
<feature type="compositionally biased region" description="Basic and acidic residues" evidence="3">
    <location>
        <begin position="516"/>
        <end position="535"/>
    </location>
</feature>
<dbReference type="InterPro" id="IPR006600">
    <property type="entry name" value="HTH_CenpB_DNA-bd_dom"/>
</dbReference>
<evidence type="ECO:0000256" key="3">
    <source>
        <dbReference type="SAM" id="MobiDB-lite"/>
    </source>
</evidence>
<protein>
    <recommendedName>
        <fullName evidence="4">HTH CENPB-type domain-containing protein</fullName>
    </recommendedName>
</protein>
<proteinExistence type="predicted"/>
<keyword evidence="2" id="KW-0238">DNA-binding</keyword>
<gene>
    <name evidence="5" type="ORF">LPLAT_LOCUS6331</name>
</gene>
<evidence type="ECO:0000259" key="4">
    <source>
        <dbReference type="PROSITE" id="PS51253"/>
    </source>
</evidence>
<dbReference type="GO" id="GO:0003677">
    <property type="term" value="F:DNA binding"/>
    <property type="evidence" value="ECO:0007669"/>
    <property type="project" value="UniProtKB-KW"/>
</dbReference>
<evidence type="ECO:0000256" key="1">
    <source>
        <dbReference type="ARBA" id="ARBA00004123"/>
    </source>
</evidence>
<dbReference type="PANTHER" id="PTHR19303:SF73">
    <property type="entry name" value="PROTEIN PDC2"/>
    <property type="match status" value="1"/>
</dbReference>
<name>A0AAV2NLV4_9HYME</name>
<dbReference type="GO" id="GO:0005634">
    <property type="term" value="C:nucleus"/>
    <property type="evidence" value="ECO:0007669"/>
    <property type="project" value="UniProtKB-SubCell"/>
</dbReference>
<dbReference type="Proteomes" id="UP001497644">
    <property type="component" value="Chromosome 2"/>
</dbReference>
<dbReference type="PROSITE" id="PS51253">
    <property type="entry name" value="HTH_CENPB"/>
    <property type="match status" value="3"/>
</dbReference>
<keyword evidence="6" id="KW-1185">Reference proteome</keyword>
<accession>A0AAV2NLV4</accession>
<feature type="domain" description="HTH CENPB-type" evidence="4">
    <location>
        <begin position="138"/>
        <end position="208"/>
    </location>
</feature>